<name>K6WX65_9ALTE</name>
<keyword evidence="2" id="KW-1185">Reference proteome</keyword>
<accession>K6WX65</accession>
<comment type="caution">
    <text evidence="1">The sequence shown here is derived from an EMBL/GenBank/DDBJ whole genome shotgun (WGS) entry which is preliminary data.</text>
</comment>
<evidence type="ECO:0008006" key="3">
    <source>
        <dbReference type="Google" id="ProtNLM"/>
    </source>
</evidence>
<dbReference type="InterPro" id="IPR022172">
    <property type="entry name" value="DUF3703"/>
</dbReference>
<protein>
    <recommendedName>
        <fullName evidence="3">DUF3703 domain-containing protein</fullName>
    </recommendedName>
</protein>
<sequence>MQYTKHAKPHVLHKIQLAKQANMVGNHAQAFNLLEDAHVIGQKSTYLHCLVHYLMLKHGFEKRDIVEVFGQILRIFGALTKTCFGLLPSGNTGGANVGPFTSMPISAQNKRIIDAIEQKISD</sequence>
<reference evidence="1 2" key="1">
    <citation type="journal article" date="2017" name="Antonie Van Leeuwenhoek">
        <title>Rhizobium rhizosphaerae sp. nov., a novel species isolated from rice rhizosphere.</title>
        <authorList>
            <person name="Zhao J.J."/>
            <person name="Zhang J."/>
            <person name="Zhang R.J."/>
            <person name="Zhang C.W."/>
            <person name="Yin H.Q."/>
            <person name="Zhang X.X."/>
        </authorList>
    </citation>
    <scope>NUCLEOTIDE SEQUENCE [LARGE SCALE GENOMIC DNA]</scope>
    <source>
        <strain evidence="1 2">E3</strain>
    </source>
</reference>
<evidence type="ECO:0000313" key="1">
    <source>
        <dbReference type="EMBL" id="GAC13044.1"/>
    </source>
</evidence>
<dbReference type="AlphaFoldDB" id="K6WX65"/>
<organism evidence="1 2">
    <name type="scientific">Aliiglaciecola lipolytica E3</name>
    <dbReference type="NCBI Taxonomy" id="1127673"/>
    <lineage>
        <taxon>Bacteria</taxon>
        <taxon>Pseudomonadati</taxon>
        <taxon>Pseudomonadota</taxon>
        <taxon>Gammaproteobacteria</taxon>
        <taxon>Alteromonadales</taxon>
        <taxon>Alteromonadaceae</taxon>
        <taxon>Aliiglaciecola</taxon>
    </lineage>
</organism>
<dbReference type="Proteomes" id="UP000006334">
    <property type="component" value="Unassembled WGS sequence"/>
</dbReference>
<dbReference type="OrthoDB" id="9799416at2"/>
<dbReference type="Pfam" id="PF12487">
    <property type="entry name" value="DUF3703"/>
    <property type="match status" value="1"/>
</dbReference>
<dbReference type="eggNOG" id="COG0671">
    <property type="taxonomic scope" value="Bacteria"/>
</dbReference>
<dbReference type="EMBL" id="BAEN01000014">
    <property type="protein sequence ID" value="GAC13044.1"/>
    <property type="molecule type" value="Genomic_DNA"/>
</dbReference>
<gene>
    <name evidence="1" type="ORF">GLIP_0397</name>
</gene>
<dbReference type="STRING" id="1127673.GLIP_0397"/>
<evidence type="ECO:0000313" key="2">
    <source>
        <dbReference type="Proteomes" id="UP000006334"/>
    </source>
</evidence>
<proteinExistence type="predicted"/>
<dbReference type="RefSeq" id="WP_008842864.1">
    <property type="nucleotide sequence ID" value="NZ_BAEN01000014.1"/>
</dbReference>